<feature type="transmembrane region" description="Helical" evidence="1">
    <location>
        <begin position="147"/>
        <end position="166"/>
    </location>
</feature>
<sequence>MPATTTRRTLAVLVLIPLVVALALWAFAWPAARVAPRDLPLGVAGPATATAPLEQSLARHEGAFDVHRYPDAAAARKAIEDRIVYGAAVVTPQGPELLTATAGSPAVAQLLREAVTAQLPAGAQPKVTDVVPAPAADPRGGAFASSLLPLAIAGAAAGAVVTLLGLRGLRAGAALVGAAALAGLTGVALAHSWLEVLTGSWWAEAGVLGLTVLAIGATMAGLAGLLGPRGLGIGGLLMILIGNPFSGVATAPQLLPEPAGLLGQWLPPGAAGQALRSVAFFDGNGAGQALLVLALWAAAGLTAVLATGRRAERVAPTPGAARPEPELIG</sequence>
<evidence type="ECO:0000313" key="3">
    <source>
        <dbReference type="Proteomes" id="UP001301731"/>
    </source>
</evidence>
<keyword evidence="1" id="KW-0472">Membrane</keyword>
<feature type="transmembrane region" description="Helical" evidence="1">
    <location>
        <begin position="285"/>
        <end position="306"/>
    </location>
</feature>
<protein>
    <submittedName>
        <fullName evidence="2">ABC transporter permease</fullName>
    </submittedName>
</protein>
<gene>
    <name evidence="2" type="ORF">R2D22_31735</name>
</gene>
<keyword evidence="1" id="KW-1133">Transmembrane helix</keyword>
<dbReference type="RefSeq" id="WP_318108408.1">
    <property type="nucleotide sequence ID" value="NZ_CP137573.1"/>
</dbReference>
<keyword evidence="3" id="KW-1185">Reference proteome</keyword>
<feature type="transmembrane region" description="Helical" evidence="1">
    <location>
        <begin position="233"/>
        <end position="255"/>
    </location>
</feature>
<evidence type="ECO:0000313" key="2">
    <source>
        <dbReference type="EMBL" id="WOX25704.1"/>
    </source>
</evidence>
<keyword evidence="1" id="KW-0812">Transmembrane</keyword>
<organism evidence="2 3">
    <name type="scientific">Streptomyces solicathayae</name>
    <dbReference type="NCBI Taxonomy" id="3081768"/>
    <lineage>
        <taxon>Bacteria</taxon>
        <taxon>Bacillati</taxon>
        <taxon>Actinomycetota</taxon>
        <taxon>Actinomycetes</taxon>
        <taxon>Kitasatosporales</taxon>
        <taxon>Streptomycetaceae</taxon>
        <taxon>Streptomyces</taxon>
    </lineage>
</organism>
<dbReference type="EMBL" id="CP137573">
    <property type="protein sequence ID" value="WOX25704.1"/>
    <property type="molecule type" value="Genomic_DNA"/>
</dbReference>
<name>A0ABZ0M1R5_9ACTN</name>
<feature type="transmembrane region" description="Helical" evidence="1">
    <location>
        <begin position="206"/>
        <end position="226"/>
    </location>
</feature>
<evidence type="ECO:0000256" key="1">
    <source>
        <dbReference type="SAM" id="Phobius"/>
    </source>
</evidence>
<reference evidence="2 3" key="1">
    <citation type="submission" date="2023-10" db="EMBL/GenBank/DDBJ databases">
        <title>The genome sequence of Streptomyces sp. HUAS YS2.</title>
        <authorList>
            <person name="Mo P."/>
        </authorList>
    </citation>
    <scope>NUCLEOTIDE SEQUENCE [LARGE SCALE GENOMIC DNA]</scope>
    <source>
        <strain evidence="2 3">HUAS YS2</strain>
    </source>
</reference>
<accession>A0ABZ0M1R5</accession>
<proteinExistence type="predicted"/>
<feature type="transmembrane region" description="Helical" evidence="1">
    <location>
        <begin position="173"/>
        <end position="194"/>
    </location>
</feature>
<dbReference type="Proteomes" id="UP001301731">
    <property type="component" value="Chromosome"/>
</dbReference>